<evidence type="ECO:0000313" key="1">
    <source>
        <dbReference type="EMBL" id="KXA96009.1"/>
    </source>
</evidence>
<dbReference type="Proteomes" id="UP000070257">
    <property type="component" value="Unassembled WGS sequence"/>
</dbReference>
<comment type="caution">
    <text evidence="1">The sequence shown here is derived from an EMBL/GenBank/DDBJ whole genome shotgun (WGS) entry which is preliminary data.</text>
</comment>
<keyword evidence="2" id="KW-1185">Reference proteome</keyword>
<dbReference type="EMBL" id="LHXT01000139">
    <property type="protein sequence ID" value="KXA96009.1"/>
    <property type="molecule type" value="Genomic_DNA"/>
</dbReference>
<proteinExistence type="predicted"/>
<sequence>MEVKKTVRVKLHYLTNNKRELLEREYRDFQKAVDGESSKLYSATEQQAEKVRRQKNPKTHFHIRVLTLFFFCRDIGLNSQRSNKK</sequence>
<name>A0A656YUY1_9EURY</name>
<dbReference type="AlphaFoldDB" id="A0A656YUY1"/>
<protein>
    <submittedName>
        <fullName evidence="1">Uncharacterized protein</fullName>
    </submittedName>
</protein>
<reference evidence="1 2" key="1">
    <citation type="journal article" date="2016" name="Sci. Rep.">
        <title>Metabolic traits of an uncultured archaeal lineage -MSBL1- from brine pools of the Red Sea.</title>
        <authorList>
            <person name="Mwirichia R."/>
            <person name="Alam I."/>
            <person name="Rashid M."/>
            <person name="Vinu M."/>
            <person name="Ba-Alawi W."/>
            <person name="Anthony Kamau A."/>
            <person name="Kamanda Ngugi D."/>
            <person name="Goker M."/>
            <person name="Klenk H.P."/>
            <person name="Bajic V."/>
            <person name="Stingl U."/>
        </authorList>
    </citation>
    <scope>NUCLEOTIDE SEQUENCE [LARGE SCALE GENOMIC DNA]</scope>
    <source>
        <strain evidence="1">SCGC-AAA259J03</strain>
    </source>
</reference>
<accession>A0A656YUY1</accession>
<organism evidence="1 2">
    <name type="scientific">candidate division MSBL1 archaeon SCGC-AAA259J03</name>
    <dbReference type="NCBI Taxonomy" id="1698269"/>
    <lineage>
        <taxon>Archaea</taxon>
        <taxon>Methanobacteriati</taxon>
        <taxon>Methanobacteriota</taxon>
        <taxon>candidate division MSBL1</taxon>
    </lineage>
</organism>
<gene>
    <name evidence="1" type="ORF">AKJ39_05195</name>
</gene>
<evidence type="ECO:0000313" key="2">
    <source>
        <dbReference type="Proteomes" id="UP000070257"/>
    </source>
</evidence>